<comment type="caution">
    <text evidence="8">The sequence shown here is derived from an EMBL/GenBank/DDBJ whole genome shotgun (WGS) entry which is preliminary data.</text>
</comment>
<dbReference type="CDD" id="cd00796">
    <property type="entry name" value="INT_Rci_Hp1_C"/>
    <property type="match status" value="1"/>
</dbReference>
<evidence type="ECO:0000259" key="7">
    <source>
        <dbReference type="PROSITE" id="PS51900"/>
    </source>
</evidence>
<keyword evidence="3 5" id="KW-0238">DNA-binding</keyword>
<gene>
    <name evidence="8" type="ORF">DFK10_11390</name>
</gene>
<dbReference type="EMBL" id="QETF01000012">
    <property type="protein sequence ID" value="PWG16562.1"/>
    <property type="molecule type" value="Genomic_DNA"/>
</dbReference>
<dbReference type="SUPFAM" id="SSF56349">
    <property type="entry name" value="DNA breaking-rejoining enzymes"/>
    <property type="match status" value="1"/>
</dbReference>
<evidence type="ECO:0000313" key="8">
    <source>
        <dbReference type="EMBL" id="PWG16562.1"/>
    </source>
</evidence>
<feature type="domain" description="Core-binding (CB)" evidence="7">
    <location>
        <begin position="99"/>
        <end position="200"/>
    </location>
</feature>
<dbReference type="InterPro" id="IPR011010">
    <property type="entry name" value="DNA_brk_join_enz"/>
</dbReference>
<keyword evidence="9" id="KW-1185">Reference proteome</keyword>
<reference evidence="9" key="1">
    <citation type="submission" date="2018-05" db="EMBL/GenBank/DDBJ databases">
        <authorList>
            <person name="Du Z."/>
            <person name="Wang X."/>
        </authorList>
    </citation>
    <scope>NUCLEOTIDE SEQUENCE [LARGE SCALE GENOMIC DNA]</scope>
    <source>
        <strain evidence="9">WDS4C29</strain>
    </source>
</reference>
<dbReference type="PROSITE" id="PS51900">
    <property type="entry name" value="CB"/>
    <property type="match status" value="1"/>
</dbReference>
<dbReference type="InterPro" id="IPR013762">
    <property type="entry name" value="Integrase-like_cat_sf"/>
</dbReference>
<dbReference type="RefSeq" id="WP_109389159.1">
    <property type="nucleotide sequence ID" value="NZ_QETF01000012.1"/>
</dbReference>
<comment type="similarity">
    <text evidence="1">Belongs to the 'phage' integrase family.</text>
</comment>
<dbReference type="Pfam" id="PF13356">
    <property type="entry name" value="Arm-DNA-bind_3"/>
    <property type="match status" value="1"/>
</dbReference>
<dbReference type="Pfam" id="PF00589">
    <property type="entry name" value="Phage_integrase"/>
    <property type="match status" value="1"/>
</dbReference>
<evidence type="ECO:0000256" key="2">
    <source>
        <dbReference type="ARBA" id="ARBA00022908"/>
    </source>
</evidence>
<evidence type="ECO:0000256" key="4">
    <source>
        <dbReference type="ARBA" id="ARBA00023172"/>
    </source>
</evidence>
<proteinExistence type="inferred from homology"/>
<protein>
    <submittedName>
        <fullName evidence="8">Integrase</fullName>
    </submittedName>
</protein>
<dbReference type="InterPro" id="IPR050808">
    <property type="entry name" value="Phage_Integrase"/>
</dbReference>
<organism evidence="8 9">
    <name type="scientific">Salibaculum griseiflavum</name>
    <dbReference type="NCBI Taxonomy" id="1914409"/>
    <lineage>
        <taxon>Bacteria</taxon>
        <taxon>Pseudomonadati</taxon>
        <taxon>Pseudomonadota</taxon>
        <taxon>Alphaproteobacteria</taxon>
        <taxon>Rhodobacterales</taxon>
        <taxon>Roseobacteraceae</taxon>
        <taxon>Salibaculum</taxon>
    </lineage>
</organism>
<dbReference type="InterPro" id="IPR044068">
    <property type="entry name" value="CB"/>
</dbReference>
<feature type="domain" description="Tyr recombinase" evidence="6">
    <location>
        <begin position="220"/>
        <end position="396"/>
    </location>
</feature>
<dbReference type="Gene3D" id="1.10.150.130">
    <property type="match status" value="1"/>
</dbReference>
<evidence type="ECO:0000259" key="6">
    <source>
        <dbReference type="PROSITE" id="PS51898"/>
    </source>
</evidence>
<dbReference type="Gene3D" id="3.30.160.390">
    <property type="entry name" value="Integrase, DNA-binding domain"/>
    <property type="match status" value="1"/>
</dbReference>
<evidence type="ECO:0000256" key="3">
    <source>
        <dbReference type="ARBA" id="ARBA00023125"/>
    </source>
</evidence>
<keyword evidence="4" id="KW-0233">DNA recombination</keyword>
<dbReference type="OrthoDB" id="6388170at2"/>
<dbReference type="PROSITE" id="PS51898">
    <property type="entry name" value="TYR_RECOMBINASE"/>
    <property type="match status" value="1"/>
</dbReference>
<dbReference type="Proteomes" id="UP000245293">
    <property type="component" value="Unassembled WGS sequence"/>
</dbReference>
<dbReference type="GO" id="GO:0015074">
    <property type="term" value="P:DNA integration"/>
    <property type="evidence" value="ECO:0007669"/>
    <property type="project" value="UniProtKB-KW"/>
</dbReference>
<dbReference type="GO" id="GO:0006310">
    <property type="term" value="P:DNA recombination"/>
    <property type="evidence" value="ECO:0007669"/>
    <property type="project" value="UniProtKB-KW"/>
</dbReference>
<keyword evidence="2" id="KW-0229">DNA integration</keyword>
<dbReference type="Gene3D" id="1.10.443.10">
    <property type="entry name" value="Intergrase catalytic core"/>
    <property type="match status" value="1"/>
</dbReference>
<dbReference type="PANTHER" id="PTHR30629:SF2">
    <property type="entry name" value="PROPHAGE INTEGRASE INTS-RELATED"/>
    <property type="match status" value="1"/>
</dbReference>
<name>A0A2V1P5R7_9RHOB</name>
<dbReference type="InterPro" id="IPR002104">
    <property type="entry name" value="Integrase_catalytic"/>
</dbReference>
<dbReference type="AlphaFoldDB" id="A0A2V1P5R7"/>
<accession>A0A2V1P5R7</accession>
<dbReference type="InterPro" id="IPR025166">
    <property type="entry name" value="Integrase_DNA_bind_dom"/>
</dbReference>
<dbReference type="InterPro" id="IPR038488">
    <property type="entry name" value="Integrase_DNA-bd_sf"/>
</dbReference>
<dbReference type="InterPro" id="IPR010998">
    <property type="entry name" value="Integrase_recombinase_N"/>
</dbReference>
<dbReference type="GO" id="GO:0003677">
    <property type="term" value="F:DNA binding"/>
    <property type="evidence" value="ECO:0007669"/>
    <property type="project" value="UniProtKB-UniRule"/>
</dbReference>
<sequence length="419" mass="48541">MRNRLKLNEKEVRGLQPVEGRDYQVFDREISGFAIRVYKSGNKAFTLDYRINGRQRRYKLGAWPEWTTTAARERAKEIRRQIDEGVDPLSVRETEREAPKVSDMIDRYIEEHLPRLAPRNASDQISMLRKMVEPEWGNRLVTEITKRDVERFLNKVAEGRPRPSKLKPNNRARKLQGWKPTPIRANRVGQLLRKMFNLAISWEWRNDNPAAGFRMRIENSRERFLSHEELARLATALDHAEDQRAAGIIRMCMLTGARVGEVRTARFEHFNLDYGSWAKPADTTKQRKVHRIPISDDVATIVRQRKLVVPKGCPWLFPGDTPGQPVKEIRRFWRNMQREADISDVRIHDLRHTFASLLVSSGASLEMVGRLLGHTQMSTTQRYAHFMDSPLRAGVDAVAEAFRPRPVLVHNTKTNRASG</sequence>
<evidence type="ECO:0000256" key="5">
    <source>
        <dbReference type="PROSITE-ProRule" id="PRU01248"/>
    </source>
</evidence>
<evidence type="ECO:0000256" key="1">
    <source>
        <dbReference type="ARBA" id="ARBA00008857"/>
    </source>
</evidence>
<dbReference type="PANTHER" id="PTHR30629">
    <property type="entry name" value="PROPHAGE INTEGRASE"/>
    <property type="match status" value="1"/>
</dbReference>
<evidence type="ECO:0000313" key="9">
    <source>
        <dbReference type="Proteomes" id="UP000245293"/>
    </source>
</evidence>